<reference evidence="2" key="1">
    <citation type="journal article" date="2014" name="Front. Microbiol.">
        <title>High frequency of phylogenetically diverse reductive dehalogenase-homologous genes in deep subseafloor sedimentary metagenomes.</title>
        <authorList>
            <person name="Kawai M."/>
            <person name="Futagami T."/>
            <person name="Toyoda A."/>
            <person name="Takaki Y."/>
            <person name="Nishi S."/>
            <person name="Hori S."/>
            <person name="Arai W."/>
            <person name="Tsubouchi T."/>
            <person name="Morono Y."/>
            <person name="Uchiyama I."/>
            <person name="Ito T."/>
            <person name="Fujiyama A."/>
            <person name="Inagaki F."/>
            <person name="Takami H."/>
        </authorList>
    </citation>
    <scope>NUCLEOTIDE SEQUENCE</scope>
    <source>
        <strain evidence="2">Expedition CK06-06</strain>
    </source>
</reference>
<name>X1P6X3_9ZZZZ</name>
<dbReference type="PROSITE" id="PS50994">
    <property type="entry name" value="INTEGRASE"/>
    <property type="match status" value="1"/>
</dbReference>
<dbReference type="PANTHER" id="PTHR46889">
    <property type="entry name" value="TRANSPOSASE INSF FOR INSERTION SEQUENCE IS3B-RELATED"/>
    <property type="match status" value="1"/>
</dbReference>
<dbReference type="InterPro" id="IPR050900">
    <property type="entry name" value="Transposase_IS3/IS150/IS904"/>
</dbReference>
<feature type="non-terminal residue" evidence="2">
    <location>
        <position position="256"/>
    </location>
</feature>
<dbReference type="GO" id="GO:0015074">
    <property type="term" value="P:DNA integration"/>
    <property type="evidence" value="ECO:0007669"/>
    <property type="project" value="InterPro"/>
</dbReference>
<dbReference type="Pfam" id="PF00665">
    <property type="entry name" value="rve"/>
    <property type="match status" value="1"/>
</dbReference>
<dbReference type="InterPro" id="IPR018891">
    <property type="entry name" value="AIPR_C"/>
</dbReference>
<dbReference type="Gene3D" id="3.30.420.10">
    <property type="entry name" value="Ribonuclease H-like superfamily/Ribonuclease H"/>
    <property type="match status" value="1"/>
</dbReference>
<accession>X1P6X3</accession>
<protein>
    <recommendedName>
        <fullName evidence="1">Integrase catalytic domain-containing protein</fullName>
    </recommendedName>
</protein>
<evidence type="ECO:0000259" key="1">
    <source>
        <dbReference type="PROSITE" id="PS50994"/>
    </source>
</evidence>
<organism evidence="2">
    <name type="scientific">marine sediment metagenome</name>
    <dbReference type="NCBI Taxonomy" id="412755"/>
    <lineage>
        <taxon>unclassified sequences</taxon>
        <taxon>metagenomes</taxon>
        <taxon>ecological metagenomes</taxon>
    </lineage>
</organism>
<dbReference type="AlphaFoldDB" id="X1P6X3"/>
<feature type="domain" description="Integrase catalytic" evidence="1">
    <location>
        <begin position="105"/>
        <end position="256"/>
    </location>
</feature>
<dbReference type="InterPro" id="IPR048020">
    <property type="entry name" value="Transpos_IS3"/>
</dbReference>
<dbReference type="PANTHER" id="PTHR46889:SF7">
    <property type="entry name" value="TRANSPOSASE FOR INSERTION SEQUENCE ELEMENT IS904"/>
    <property type="match status" value="1"/>
</dbReference>
<dbReference type="Pfam" id="PF10592">
    <property type="entry name" value="AIPR"/>
    <property type="match status" value="1"/>
</dbReference>
<comment type="caution">
    <text evidence="2">The sequence shown here is derived from an EMBL/GenBank/DDBJ whole genome shotgun (WGS) entry which is preliminary data.</text>
</comment>
<dbReference type="InterPro" id="IPR036397">
    <property type="entry name" value="RNaseH_sf"/>
</dbReference>
<sequence length="256" mass="29989">CRIRAIDKNFFEKSEGDIRALIVNFDVVDLVRIVLNDDEIREEPYVDDIKKLKNFQILGDAFEDNVRVYLKQRTKINRSIKETVLSEENYRFFYYNNGITMTCDKFEYPNLIKNVVASQINQIWHADITYIRILASFVYLAAIIDEYSRKIVGYGLGRTLSADLPLAALTYAIEKRKPGSNLIHHSDQGIQYCSYGYIKVLEKYSIAISMSSKANPYDNAKIESFFRSLKVEEVYMFEYETYTEVLERIPYFIEEV</sequence>
<dbReference type="NCBIfam" id="NF033516">
    <property type="entry name" value="transpos_IS3"/>
    <property type="match status" value="1"/>
</dbReference>
<feature type="non-terminal residue" evidence="2">
    <location>
        <position position="1"/>
    </location>
</feature>
<dbReference type="InterPro" id="IPR001584">
    <property type="entry name" value="Integrase_cat-core"/>
</dbReference>
<proteinExistence type="predicted"/>
<dbReference type="EMBL" id="BARV01030164">
    <property type="protein sequence ID" value="GAI38221.1"/>
    <property type="molecule type" value="Genomic_DNA"/>
</dbReference>
<dbReference type="InterPro" id="IPR012337">
    <property type="entry name" value="RNaseH-like_sf"/>
</dbReference>
<dbReference type="SUPFAM" id="SSF53098">
    <property type="entry name" value="Ribonuclease H-like"/>
    <property type="match status" value="1"/>
</dbReference>
<dbReference type="GO" id="GO:0003676">
    <property type="term" value="F:nucleic acid binding"/>
    <property type="evidence" value="ECO:0007669"/>
    <property type="project" value="InterPro"/>
</dbReference>
<gene>
    <name evidence="2" type="ORF">S06H3_47955</name>
</gene>
<evidence type="ECO:0000313" key="2">
    <source>
        <dbReference type="EMBL" id="GAI38221.1"/>
    </source>
</evidence>